<keyword evidence="3" id="KW-1185">Reference proteome</keyword>
<dbReference type="STRING" id="3871.A0A4P1RIL4"/>
<gene>
    <name evidence="2" type="ORF">TanjilG_26942</name>
</gene>
<evidence type="ECO:0000313" key="2">
    <source>
        <dbReference type="EMBL" id="OIW11576.1"/>
    </source>
</evidence>
<dbReference type="InterPro" id="IPR042163">
    <property type="entry name" value="PHF12"/>
</dbReference>
<dbReference type="InterPro" id="IPR016181">
    <property type="entry name" value="Acyl_CoA_acyltransferase"/>
</dbReference>
<dbReference type="Pfam" id="PF23209">
    <property type="entry name" value="IDM1_C"/>
    <property type="match status" value="1"/>
</dbReference>
<name>A0A4P1RIL4_LUPAN</name>
<accession>A0A4P1RIL4</accession>
<dbReference type="AlphaFoldDB" id="A0A4P1RIL4"/>
<dbReference type="Proteomes" id="UP000188354">
    <property type="component" value="Chromosome LG05"/>
</dbReference>
<sequence>MMMVLYLEDKVEVTLFLCSQKRRYSVSWQFRVLLLIKFSNSLFPTWKNDTSFVSIYQEIPDGNWYCTYCTCRTFGDLVIDKKASDAYDSLQCAQCEHKLRLCTYNSPLTPKWWEPHAPSYPYYLDDFFEKKIKKKWRYQTLGFVVRIVRRSDFARLNFQGFYTVVLEKRDVLISVASVRKKIMVHGTTVGEMSLIATCGQYCRQGICRILASAIEEAHFGCRRKIVKAAIPDLVETWTKGFGFIPIDDNEKQRLKKINLMVFPGTVLLDKPLYQKDKSEESEPVDGENHLHCKAGCDIITDNNEQLSAHDNKQIIQLTVSGGSDKSIKENNM</sequence>
<reference evidence="2 3" key="1">
    <citation type="journal article" date="2017" name="Plant Biotechnol. J.">
        <title>A comprehensive draft genome sequence for lupin (Lupinus angustifolius), an emerging health food: insights into plant-microbe interactions and legume evolution.</title>
        <authorList>
            <person name="Hane J.K."/>
            <person name="Ming Y."/>
            <person name="Kamphuis L.G."/>
            <person name="Nelson M.N."/>
            <person name="Garg G."/>
            <person name="Atkins C.A."/>
            <person name="Bayer P.E."/>
            <person name="Bravo A."/>
            <person name="Bringans S."/>
            <person name="Cannon S."/>
            <person name="Edwards D."/>
            <person name="Foley R."/>
            <person name="Gao L.L."/>
            <person name="Harrison M.J."/>
            <person name="Huang W."/>
            <person name="Hurgobin B."/>
            <person name="Li S."/>
            <person name="Liu C.W."/>
            <person name="McGrath A."/>
            <person name="Morahan G."/>
            <person name="Murray J."/>
            <person name="Weller J."/>
            <person name="Jian J."/>
            <person name="Singh K.B."/>
        </authorList>
    </citation>
    <scope>NUCLEOTIDE SEQUENCE [LARGE SCALE GENOMIC DNA]</scope>
    <source>
        <strain evidence="3">cv. Tanjil</strain>
        <tissue evidence="2">Whole plant</tissue>
    </source>
</reference>
<dbReference type="GO" id="GO:0006357">
    <property type="term" value="P:regulation of transcription by RNA polymerase II"/>
    <property type="evidence" value="ECO:0007669"/>
    <property type="project" value="TreeGrafter"/>
</dbReference>
<dbReference type="InterPro" id="IPR056511">
    <property type="entry name" value="IDM1_C"/>
</dbReference>
<proteinExistence type="predicted"/>
<dbReference type="GO" id="GO:0005634">
    <property type="term" value="C:nucleus"/>
    <property type="evidence" value="ECO:0007669"/>
    <property type="project" value="TreeGrafter"/>
</dbReference>
<organism evidence="2 3">
    <name type="scientific">Lupinus angustifolius</name>
    <name type="common">Narrow-leaved blue lupine</name>
    <dbReference type="NCBI Taxonomy" id="3871"/>
    <lineage>
        <taxon>Eukaryota</taxon>
        <taxon>Viridiplantae</taxon>
        <taxon>Streptophyta</taxon>
        <taxon>Embryophyta</taxon>
        <taxon>Tracheophyta</taxon>
        <taxon>Spermatophyta</taxon>
        <taxon>Magnoliopsida</taxon>
        <taxon>eudicotyledons</taxon>
        <taxon>Gunneridae</taxon>
        <taxon>Pentapetalae</taxon>
        <taxon>rosids</taxon>
        <taxon>fabids</taxon>
        <taxon>Fabales</taxon>
        <taxon>Fabaceae</taxon>
        <taxon>Papilionoideae</taxon>
        <taxon>50 kb inversion clade</taxon>
        <taxon>genistoids sensu lato</taxon>
        <taxon>core genistoids</taxon>
        <taxon>Genisteae</taxon>
        <taxon>Lupinus</taxon>
    </lineage>
</organism>
<dbReference type="GO" id="GO:0003714">
    <property type="term" value="F:transcription corepressor activity"/>
    <property type="evidence" value="ECO:0007669"/>
    <property type="project" value="InterPro"/>
</dbReference>
<dbReference type="SUPFAM" id="SSF55729">
    <property type="entry name" value="Acyl-CoA N-acyltransferases (Nat)"/>
    <property type="match status" value="1"/>
</dbReference>
<evidence type="ECO:0000259" key="1">
    <source>
        <dbReference type="Pfam" id="PF23209"/>
    </source>
</evidence>
<dbReference type="PANTHER" id="PTHR46309">
    <property type="entry name" value="PHD FINGER PROTEIN 12"/>
    <property type="match status" value="1"/>
</dbReference>
<dbReference type="Gramene" id="OIW11576">
    <property type="protein sequence ID" value="OIW11576"/>
    <property type="gene ID" value="TanjilG_26942"/>
</dbReference>
<protein>
    <recommendedName>
        <fullName evidence="1">Increased DNA methylation 1 C-terminal domain-containing protein</fullName>
    </recommendedName>
</protein>
<dbReference type="PANTHER" id="PTHR46309:SF7">
    <property type="entry name" value="OS04G0433900 PROTEIN"/>
    <property type="match status" value="1"/>
</dbReference>
<evidence type="ECO:0000313" key="3">
    <source>
        <dbReference type="Proteomes" id="UP000188354"/>
    </source>
</evidence>
<dbReference type="EMBL" id="CM007365">
    <property type="protein sequence ID" value="OIW11576.1"/>
    <property type="molecule type" value="Genomic_DNA"/>
</dbReference>
<feature type="domain" description="Increased DNA methylation 1 C-terminal" evidence="1">
    <location>
        <begin position="146"/>
        <end position="270"/>
    </location>
</feature>